<sequence>MAVGSRLIGDTPTSVSLSHFPYDSEGDKPKYLPVASPILNVNTNNDASYCGASIDILVSEDHSSPWRILPIAPKVGSDHASEESLSKVRQWLDCCEEYHRWCCFQNGSAIPSRLLMLRDKDINHIKLVENCKEIARYACLSHRWGKSRPVVTTTQSLNAHKRGIPMEILPRTFQDAIQFTRKLGIDYLWIDSLCILQDSKSDWEKEASNMANIFENAYLTLAATGSRSSINGCSSRNAEHEISGNTIDGHPYTVYARRRITHFDLFNPYQFLEDEYDYLGHAMPRLLRRGWVYQERLLSRRVLHFGSEELYWECMEDAWCQCWSRAEGDDEYTRKRILPKVAHGQALASSNARLLQIRWRQMVSEYSGLELTYTSDRLPGIAGAANQMGRFRQDRYLWGLWEGCLAEDLLWRTLGVTVLPRPEIWHAPSWSWASVDDKVCYPEASYASTLPNECKISCCSTLIYVEVSIPAFQTHRSCVTMLGSLQRAEICYDIPEVDEDDMDYFSEIPELSPEIFWIRTGDGYQRDFDADYALHTPGLHYIPSGKKVWCFKVAESGIDVYSLVLRRVDHDRYERIGLLQQKLQNETGRDIFWDGAKECTVTIV</sequence>
<evidence type="ECO:0000313" key="2">
    <source>
        <dbReference type="EMBL" id="KAF2179912.1"/>
    </source>
</evidence>
<dbReference type="EMBL" id="ML994662">
    <property type="protein sequence ID" value="KAF2179912.1"/>
    <property type="molecule type" value="Genomic_DNA"/>
</dbReference>
<accession>A0A6A6DND9</accession>
<evidence type="ECO:0000259" key="1">
    <source>
        <dbReference type="Pfam" id="PF06985"/>
    </source>
</evidence>
<dbReference type="Pfam" id="PF06985">
    <property type="entry name" value="HET"/>
    <property type="match status" value="1"/>
</dbReference>
<organism evidence="2 3">
    <name type="scientific">Zopfia rhizophila CBS 207.26</name>
    <dbReference type="NCBI Taxonomy" id="1314779"/>
    <lineage>
        <taxon>Eukaryota</taxon>
        <taxon>Fungi</taxon>
        <taxon>Dikarya</taxon>
        <taxon>Ascomycota</taxon>
        <taxon>Pezizomycotina</taxon>
        <taxon>Dothideomycetes</taxon>
        <taxon>Dothideomycetes incertae sedis</taxon>
        <taxon>Zopfiaceae</taxon>
        <taxon>Zopfia</taxon>
    </lineage>
</organism>
<gene>
    <name evidence="2" type="ORF">K469DRAFT_753767</name>
</gene>
<dbReference type="PANTHER" id="PTHR33112">
    <property type="entry name" value="DOMAIN PROTEIN, PUTATIVE-RELATED"/>
    <property type="match status" value="1"/>
</dbReference>
<dbReference type="InterPro" id="IPR010730">
    <property type="entry name" value="HET"/>
</dbReference>
<protein>
    <submittedName>
        <fullName evidence="2">HET-domain-containing protein</fullName>
    </submittedName>
</protein>
<dbReference type="Proteomes" id="UP000800200">
    <property type="component" value="Unassembled WGS sequence"/>
</dbReference>
<dbReference type="AlphaFoldDB" id="A0A6A6DND9"/>
<feature type="domain" description="Heterokaryon incompatibility" evidence="1">
    <location>
        <begin position="137"/>
        <end position="295"/>
    </location>
</feature>
<dbReference type="PANTHER" id="PTHR33112:SF13">
    <property type="entry name" value="HETEROKARYON INCOMPATIBILITY DOMAIN-CONTAINING PROTEIN"/>
    <property type="match status" value="1"/>
</dbReference>
<proteinExistence type="predicted"/>
<name>A0A6A6DND9_9PEZI</name>
<dbReference type="OrthoDB" id="3486565at2759"/>
<reference evidence="2" key="1">
    <citation type="journal article" date="2020" name="Stud. Mycol.">
        <title>101 Dothideomycetes genomes: a test case for predicting lifestyles and emergence of pathogens.</title>
        <authorList>
            <person name="Haridas S."/>
            <person name="Albert R."/>
            <person name="Binder M."/>
            <person name="Bloem J."/>
            <person name="Labutti K."/>
            <person name="Salamov A."/>
            <person name="Andreopoulos B."/>
            <person name="Baker S."/>
            <person name="Barry K."/>
            <person name="Bills G."/>
            <person name="Bluhm B."/>
            <person name="Cannon C."/>
            <person name="Castanera R."/>
            <person name="Culley D."/>
            <person name="Daum C."/>
            <person name="Ezra D."/>
            <person name="Gonzalez J."/>
            <person name="Henrissat B."/>
            <person name="Kuo A."/>
            <person name="Liang C."/>
            <person name="Lipzen A."/>
            <person name="Lutzoni F."/>
            <person name="Magnuson J."/>
            <person name="Mondo S."/>
            <person name="Nolan M."/>
            <person name="Ohm R."/>
            <person name="Pangilinan J."/>
            <person name="Park H.-J."/>
            <person name="Ramirez L."/>
            <person name="Alfaro M."/>
            <person name="Sun H."/>
            <person name="Tritt A."/>
            <person name="Yoshinaga Y."/>
            <person name="Zwiers L.-H."/>
            <person name="Turgeon B."/>
            <person name="Goodwin S."/>
            <person name="Spatafora J."/>
            <person name="Crous P."/>
            <person name="Grigoriev I."/>
        </authorList>
    </citation>
    <scope>NUCLEOTIDE SEQUENCE</scope>
    <source>
        <strain evidence="2">CBS 207.26</strain>
    </source>
</reference>
<keyword evidence="3" id="KW-1185">Reference proteome</keyword>
<evidence type="ECO:0000313" key="3">
    <source>
        <dbReference type="Proteomes" id="UP000800200"/>
    </source>
</evidence>